<evidence type="ECO:0000313" key="4">
    <source>
        <dbReference type="Proteomes" id="UP000266841"/>
    </source>
</evidence>
<dbReference type="Pfam" id="PF13884">
    <property type="entry name" value="Peptidase_S74"/>
    <property type="match status" value="1"/>
</dbReference>
<dbReference type="Proteomes" id="UP000266841">
    <property type="component" value="Unassembled WGS sequence"/>
</dbReference>
<reference evidence="3 4" key="1">
    <citation type="journal article" date="2012" name="Genome Biol.">
        <title>Genome and low-iron response of an oceanic diatom adapted to chronic iron limitation.</title>
        <authorList>
            <person name="Lommer M."/>
            <person name="Specht M."/>
            <person name="Roy A.S."/>
            <person name="Kraemer L."/>
            <person name="Andreson R."/>
            <person name="Gutowska M.A."/>
            <person name="Wolf J."/>
            <person name="Bergner S.V."/>
            <person name="Schilhabel M.B."/>
            <person name="Klostermeier U.C."/>
            <person name="Beiko R.G."/>
            <person name="Rosenstiel P."/>
            <person name="Hippler M."/>
            <person name="Laroche J."/>
        </authorList>
    </citation>
    <scope>NUCLEOTIDE SEQUENCE [LARGE SCALE GENOMIC DNA]</scope>
    <source>
        <strain evidence="3 4">CCMP1005</strain>
    </source>
</reference>
<keyword evidence="4" id="KW-1185">Reference proteome</keyword>
<dbReference type="PROSITE" id="PS51688">
    <property type="entry name" value="ICA"/>
    <property type="match status" value="1"/>
</dbReference>
<evidence type="ECO:0000259" key="2">
    <source>
        <dbReference type="PROSITE" id="PS51688"/>
    </source>
</evidence>
<feature type="domain" description="Peptidase S74" evidence="2">
    <location>
        <begin position="1"/>
        <end position="101"/>
    </location>
</feature>
<dbReference type="InterPro" id="IPR030392">
    <property type="entry name" value="S74_ICA"/>
</dbReference>
<proteinExistence type="predicted"/>
<dbReference type="eggNOG" id="ENOG502S6FT">
    <property type="taxonomic scope" value="Eukaryota"/>
</dbReference>
<evidence type="ECO:0000313" key="3">
    <source>
        <dbReference type="EMBL" id="EJK51109.1"/>
    </source>
</evidence>
<gene>
    <name evidence="3" type="ORF">THAOC_29752</name>
</gene>
<feature type="compositionally biased region" description="Polar residues" evidence="1">
    <location>
        <begin position="516"/>
        <end position="538"/>
    </location>
</feature>
<feature type="compositionally biased region" description="Gly residues" evidence="1">
    <location>
        <begin position="556"/>
        <end position="574"/>
    </location>
</feature>
<feature type="compositionally biased region" description="Low complexity" evidence="1">
    <location>
        <begin position="354"/>
        <end position="364"/>
    </location>
</feature>
<evidence type="ECO:0000256" key="1">
    <source>
        <dbReference type="SAM" id="MobiDB-lite"/>
    </source>
</evidence>
<accession>K0RFR9</accession>
<feature type="region of interest" description="Disordered" evidence="1">
    <location>
        <begin position="332"/>
        <end position="364"/>
    </location>
</feature>
<comment type="caution">
    <text evidence="3">The sequence shown here is derived from an EMBL/GenBank/DDBJ whole genome shotgun (WGS) entry which is preliminary data.</text>
</comment>
<protein>
    <recommendedName>
        <fullName evidence="2">Peptidase S74 domain-containing protein</fullName>
    </recommendedName>
</protein>
<dbReference type="OMA" id="YHAYENF"/>
<organism evidence="3 4">
    <name type="scientific">Thalassiosira oceanica</name>
    <name type="common">Marine diatom</name>
    <dbReference type="NCBI Taxonomy" id="159749"/>
    <lineage>
        <taxon>Eukaryota</taxon>
        <taxon>Sar</taxon>
        <taxon>Stramenopiles</taxon>
        <taxon>Ochrophyta</taxon>
        <taxon>Bacillariophyta</taxon>
        <taxon>Coscinodiscophyceae</taxon>
        <taxon>Thalassiosirophycidae</taxon>
        <taxon>Thalassiosirales</taxon>
        <taxon>Thalassiosiraceae</taxon>
        <taxon>Thalassiosira</taxon>
    </lineage>
</organism>
<dbReference type="OrthoDB" id="207145at2759"/>
<feature type="non-terminal residue" evidence="3">
    <location>
        <position position="1"/>
    </location>
</feature>
<dbReference type="EMBL" id="AGNL01042211">
    <property type="protein sequence ID" value="EJK51109.1"/>
    <property type="molecule type" value="Genomic_DNA"/>
</dbReference>
<feature type="region of interest" description="Disordered" evidence="1">
    <location>
        <begin position="508"/>
        <end position="593"/>
    </location>
</feature>
<name>K0RFR9_THAOC</name>
<feature type="compositionally biased region" description="Polar residues" evidence="1">
    <location>
        <begin position="336"/>
        <end position="345"/>
    </location>
</feature>
<dbReference type="AlphaFoldDB" id="K0RFR9"/>
<sequence length="593" mass="59257">DTAELLDRLRQVNLREYGYTDEWRRVRGLELNDVRVRGVIAQELNEVFPEHVQILDQLDLKGLKLDDFHQVDKQGLVMDLIGALQAQAEHFSVNKPVEKKTRSVEISSAGIDAKSDEKESGAVTVKTGLANRGASGGVNVETGEATASGDIKLSPGRAQDTGGRSGPRRLFVSISTMLELSLITCLTPHSAVQTAPVARYHTVAALLTLAKAARLTLWQDRPGTRREDRPLVSYLFGKLPLPCSSTQKLICLAVGSGDSELKMGGDTSILSGAGYLAGGSVRIRGGSSSNSAGAIDLAAGDASGGQDALGGSVRVLSGSGDVSGTVFVGSGAGSRESGSVSFSTGESDKASGELSMSTGASSGASGSIHLASGLGRGDRGGSVSLTAGSSSASDSYHAYENFDSAGGSVEMLAGKSENGKGGGMFLSTGSGKSGGTFGIKASHGSEGDGGSILMASGTSDSLNPGNVEIVTQANDEAGSGTIVLKTQSPPGEGFGNGIGGDISVESGAGGSISLAGDQSSQTSGGDATMKAGSTSSKNAGDRGGNVIIESGSSATGDGGAASLGGGSSETGDGGEVMIKGGSSTVRDGGAAFL</sequence>